<keyword evidence="2" id="KW-1185">Reference proteome</keyword>
<dbReference type="WBParaSite" id="HPLM_0001887901-mRNA-1">
    <property type="protein sequence ID" value="HPLM_0001887901-mRNA-1"/>
    <property type="gene ID" value="HPLM_0001887901"/>
</dbReference>
<evidence type="ECO:0000313" key="3">
    <source>
        <dbReference type="WBParaSite" id="HPLM_0001887901-mRNA-1"/>
    </source>
</evidence>
<dbReference type="PANTHER" id="PTHR47510">
    <property type="entry name" value="REVERSE TRANSCRIPTASE DOMAIN-CONTAINING PROTEIN"/>
    <property type="match status" value="1"/>
</dbReference>
<reference evidence="3" key="1">
    <citation type="submission" date="2017-02" db="UniProtKB">
        <authorList>
            <consortium name="WormBaseParasite"/>
        </authorList>
    </citation>
    <scope>IDENTIFICATION</scope>
</reference>
<gene>
    <name evidence="1" type="ORF">HPLM_LOCUS18871</name>
</gene>
<dbReference type="AlphaFoldDB" id="A0A0N4X3D7"/>
<evidence type="ECO:0000313" key="2">
    <source>
        <dbReference type="Proteomes" id="UP000268014"/>
    </source>
</evidence>
<evidence type="ECO:0000313" key="1">
    <source>
        <dbReference type="EMBL" id="VDO73667.1"/>
    </source>
</evidence>
<dbReference type="OrthoDB" id="5847305at2759"/>
<reference evidence="1 2" key="2">
    <citation type="submission" date="2018-11" db="EMBL/GenBank/DDBJ databases">
        <authorList>
            <consortium name="Pathogen Informatics"/>
        </authorList>
    </citation>
    <scope>NUCLEOTIDE SEQUENCE [LARGE SCALE GENOMIC DNA]</scope>
    <source>
        <strain evidence="1 2">MHpl1</strain>
    </source>
</reference>
<name>A0A0N4X3D7_HAEPC</name>
<dbReference type="EMBL" id="UZAF01020883">
    <property type="protein sequence ID" value="VDO73667.1"/>
    <property type="molecule type" value="Genomic_DNA"/>
</dbReference>
<dbReference type="STRING" id="6290.A0A0N4X3D7"/>
<sequence length="202" mass="23322">MAAQIAKKEEKAARYADLKEKLESRDGERYVYRLAKTRNCQTEDIQKFFGINDEDGHLLTDSRQDRKTMARVLRRHLNSRICSIPQSLALRSKATGPDDLAPDLWKSKGRNPAGWLTEFNHVVAEKKVPESWQQRTSIPIWMKGSPGDYNCYGQFRPLSHSMKIFEQIVDSRIRDIVELTTNQYGFVAACRPSMPHTQLAFY</sequence>
<proteinExistence type="predicted"/>
<protein>
    <submittedName>
        <fullName evidence="3">Reverse transcriptase domain-containing protein</fullName>
    </submittedName>
</protein>
<dbReference type="Proteomes" id="UP000268014">
    <property type="component" value="Unassembled WGS sequence"/>
</dbReference>
<organism evidence="3">
    <name type="scientific">Haemonchus placei</name>
    <name type="common">Barber's pole worm</name>
    <dbReference type="NCBI Taxonomy" id="6290"/>
    <lineage>
        <taxon>Eukaryota</taxon>
        <taxon>Metazoa</taxon>
        <taxon>Ecdysozoa</taxon>
        <taxon>Nematoda</taxon>
        <taxon>Chromadorea</taxon>
        <taxon>Rhabditida</taxon>
        <taxon>Rhabditina</taxon>
        <taxon>Rhabditomorpha</taxon>
        <taxon>Strongyloidea</taxon>
        <taxon>Trichostrongylidae</taxon>
        <taxon>Haemonchus</taxon>
    </lineage>
</organism>
<dbReference type="PANTHER" id="PTHR47510:SF3">
    <property type="entry name" value="ENDO_EXONUCLEASE_PHOSPHATASE DOMAIN-CONTAINING PROTEIN"/>
    <property type="match status" value="1"/>
</dbReference>
<accession>A0A0N4X3D7</accession>